<dbReference type="Pfam" id="PF01844">
    <property type="entry name" value="HNH"/>
    <property type="match status" value="1"/>
</dbReference>
<gene>
    <name evidence="2" type="ORF">METZ01_LOCUS237683</name>
</gene>
<dbReference type="Gene3D" id="1.10.30.50">
    <property type="match status" value="1"/>
</dbReference>
<dbReference type="SUPFAM" id="SSF54060">
    <property type="entry name" value="His-Me finger endonucleases"/>
    <property type="match status" value="1"/>
</dbReference>
<dbReference type="GO" id="GO:0003676">
    <property type="term" value="F:nucleic acid binding"/>
    <property type="evidence" value="ECO:0007669"/>
    <property type="project" value="InterPro"/>
</dbReference>
<evidence type="ECO:0000313" key="2">
    <source>
        <dbReference type="EMBL" id="SVB84829.1"/>
    </source>
</evidence>
<reference evidence="2" key="1">
    <citation type="submission" date="2018-05" db="EMBL/GenBank/DDBJ databases">
        <authorList>
            <person name="Lanie J.A."/>
            <person name="Ng W.-L."/>
            <person name="Kazmierczak K.M."/>
            <person name="Andrzejewski T.M."/>
            <person name="Davidsen T.M."/>
            <person name="Wayne K.J."/>
            <person name="Tettelin H."/>
            <person name="Glass J.I."/>
            <person name="Rusch D."/>
            <person name="Podicherti R."/>
            <person name="Tsui H.-C.T."/>
            <person name="Winkler M.E."/>
        </authorList>
    </citation>
    <scope>NUCLEOTIDE SEQUENCE</scope>
</reference>
<feature type="domain" description="HNH" evidence="1">
    <location>
        <begin position="25"/>
        <end position="74"/>
    </location>
</feature>
<proteinExistence type="predicted"/>
<dbReference type="GO" id="GO:0008270">
    <property type="term" value="F:zinc ion binding"/>
    <property type="evidence" value="ECO:0007669"/>
    <property type="project" value="InterPro"/>
</dbReference>
<dbReference type="InterPro" id="IPR002711">
    <property type="entry name" value="HNH"/>
</dbReference>
<dbReference type="GO" id="GO:0004519">
    <property type="term" value="F:endonuclease activity"/>
    <property type="evidence" value="ECO:0007669"/>
    <property type="project" value="InterPro"/>
</dbReference>
<protein>
    <recommendedName>
        <fullName evidence="1">HNH domain-containing protein</fullName>
    </recommendedName>
</protein>
<evidence type="ECO:0000259" key="1">
    <source>
        <dbReference type="Pfam" id="PF01844"/>
    </source>
</evidence>
<dbReference type="EMBL" id="UINC01060385">
    <property type="protein sequence ID" value="SVB84829.1"/>
    <property type="molecule type" value="Genomic_DNA"/>
</dbReference>
<accession>A0A382HCE9</accession>
<name>A0A382HCE9_9ZZZZ</name>
<organism evidence="2">
    <name type="scientific">marine metagenome</name>
    <dbReference type="NCBI Taxonomy" id="408172"/>
    <lineage>
        <taxon>unclassified sequences</taxon>
        <taxon>metagenomes</taxon>
        <taxon>ecological metagenomes</taxon>
    </lineage>
</organism>
<dbReference type="InterPro" id="IPR044925">
    <property type="entry name" value="His-Me_finger_sf"/>
</dbReference>
<feature type="non-terminal residue" evidence="2">
    <location>
        <position position="105"/>
    </location>
</feature>
<dbReference type="AlphaFoldDB" id="A0A382HCE9"/>
<sequence length="105" mass="12220">MTRLNSRQRQGLYNLLLTRVGGEFCQLCGRTRIQLIKAGLSPNLVIDHKNNNNNDNRLSNLQFLCHPCNTRKNHPSIEDPQQRVMTPEMALGRAYEKRFRRWVSG</sequence>